<dbReference type="Proteomes" id="UP001652660">
    <property type="component" value="Chromosome 8c"/>
</dbReference>
<feature type="compositionally biased region" description="Acidic residues" evidence="1">
    <location>
        <begin position="716"/>
        <end position="726"/>
    </location>
</feature>
<feature type="domain" description="Aminotransferase-like plant mobile" evidence="2">
    <location>
        <begin position="65"/>
        <end position="429"/>
    </location>
</feature>
<accession>A0ABM4VHP7</accession>
<evidence type="ECO:0000313" key="4">
    <source>
        <dbReference type="RefSeq" id="XP_071919051.1"/>
    </source>
</evidence>
<dbReference type="PANTHER" id="PTHR46033:SF8">
    <property type="entry name" value="PROTEIN MAINTENANCE OF MERISTEMS-LIKE"/>
    <property type="match status" value="1"/>
</dbReference>
<dbReference type="GeneID" id="140013600"/>
<feature type="region of interest" description="Disordered" evidence="1">
    <location>
        <begin position="519"/>
        <end position="551"/>
    </location>
</feature>
<feature type="region of interest" description="Disordered" evidence="1">
    <location>
        <begin position="706"/>
        <end position="726"/>
    </location>
</feature>
<feature type="region of interest" description="Disordered" evidence="1">
    <location>
        <begin position="753"/>
        <end position="774"/>
    </location>
</feature>
<evidence type="ECO:0000259" key="2">
    <source>
        <dbReference type="Pfam" id="PF10536"/>
    </source>
</evidence>
<name>A0ABM4VHP7_COFAR</name>
<dbReference type="RefSeq" id="XP_071919051.1">
    <property type="nucleotide sequence ID" value="XM_072062950.1"/>
</dbReference>
<organism evidence="3 4">
    <name type="scientific">Coffea arabica</name>
    <name type="common">Arabian coffee</name>
    <dbReference type="NCBI Taxonomy" id="13443"/>
    <lineage>
        <taxon>Eukaryota</taxon>
        <taxon>Viridiplantae</taxon>
        <taxon>Streptophyta</taxon>
        <taxon>Embryophyta</taxon>
        <taxon>Tracheophyta</taxon>
        <taxon>Spermatophyta</taxon>
        <taxon>Magnoliopsida</taxon>
        <taxon>eudicotyledons</taxon>
        <taxon>Gunneridae</taxon>
        <taxon>Pentapetalae</taxon>
        <taxon>asterids</taxon>
        <taxon>lamiids</taxon>
        <taxon>Gentianales</taxon>
        <taxon>Rubiaceae</taxon>
        <taxon>Ixoroideae</taxon>
        <taxon>Gardenieae complex</taxon>
        <taxon>Bertiereae - Coffeeae clade</taxon>
        <taxon>Coffeeae</taxon>
        <taxon>Coffea</taxon>
    </lineage>
</organism>
<evidence type="ECO:0000313" key="3">
    <source>
        <dbReference type="Proteomes" id="UP001652660"/>
    </source>
</evidence>
<dbReference type="InterPro" id="IPR044824">
    <property type="entry name" value="MAIN-like"/>
</dbReference>
<evidence type="ECO:0000256" key="1">
    <source>
        <dbReference type="SAM" id="MobiDB-lite"/>
    </source>
</evidence>
<dbReference type="Pfam" id="PF10536">
    <property type="entry name" value="PMD"/>
    <property type="match status" value="1"/>
</dbReference>
<keyword evidence="3" id="KW-1185">Reference proteome</keyword>
<gene>
    <name evidence="4" type="primary">LOC140013600</name>
</gene>
<proteinExistence type="predicted"/>
<reference evidence="4" key="1">
    <citation type="submission" date="2025-08" db="UniProtKB">
        <authorList>
            <consortium name="RefSeq"/>
        </authorList>
    </citation>
    <scope>IDENTIFICATION</scope>
    <source>
        <tissue evidence="4">Leaves</tissue>
    </source>
</reference>
<feature type="compositionally biased region" description="Polar residues" evidence="1">
    <location>
        <begin position="706"/>
        <end position="715"/>
    </location>
</feature>
<protein>
    <submittedName>
        <fullName evidence="4">Serine/threonine-protein phosphatase 7 long form homolog</fullName>
    </submittedName>
</protein>
<dbReference type="InterPro" id="IPR019557">
    <property type="entry name" value="AminoTfrase-like_pln_mobile"/>
</dbReference>
<dbReference type="PANTHER" id="PTHR46033">
    <property type="entry name" value="PROTEIN MAIN-LIKE 2"/>
    <property type="match status" value="1"/>
</dbReference>
<sequence>MAFDHSTPHPGPLDGSVLYLQSEHRTAAIFQGTGVDLDVRRCDRRFFQPLIHLDDRIAQYIDAAGFYGIRRAGYLTVDHGLINALVERWRQETHTFHLPVMGEATVTLQDVEVLWGFRVDGLPVTLVHRRRNLVERKQLIYDILGYWPEDNMLNHDRLKLTSISRRLSTPLPADASDVMVRQYARMYILILLGGLLFADSCQNLVSLNWLDYVRDLDAMRQYSWGTATLACLYSRMCHASRVGTITTGGPYLLLQLWAWERIPVIRPDVLLYSEIGDFSRGGRWAAERTGIDPSSQSGIHYREQLALLRMDQFIWMPYTDDILARLPDYCKRGAHIWRARVPLIFWYIVEFHFPDRVMRQFGMRPDIPEPVDTNRGGLHQLDISGYPGRNWADFHKGWIAYWNARATAEVPGVPIDTFRPSNKYLEWYHNHTILYITPPIQQHAQYGQMLHGVSGQFEYLMGTMQQVGQQSHDALQLDDTNGRFHSHYATIVDRAYGSMQYLQRFDRMVVGDFNSFGHNPPVSQEIPQPNRVRRVPTQGGPSSSRSRRHRHGLQDEVIGEQTIQHTEVPDINAMPTTQNISAFNPQVTSFPYSSHIGLDATPLPQFPPFGAHPTPSSYCPAFGGQYPSSSHEPLVGDTTIAAVSSSSFELHPIFNFLSGVGGTSPISELPDYYSFGQPMTVPTSIQPVCATGYGHSGDFVTYRSQNDCDSSTTADTVEEEDAGLDDASIDVAPPIDTQQEPIVLRERCRRQPKRFCCPSTTPGDKGKGKRRTGR</sequence>